<dbReference type="SUPFAM" id="SSF53927">
    <property type="entry name" value="Cytidine deaminase-like"/>
    <property type="match status" value="1"/>
</dbReference>
<comment type="caution">
    <text evidence="3">The sequence shown here is derived from an EMBL/GenBank/DDBJ whole genome shotgun (WGS) entry which is preliminary data.</text>
</comment>
<evidence type="ECO:0000256" key="1">
    <source>
        <dbReference type="ARBA" id="ARBA00022801"/>
    </source>
</evidence>
<keyword evidence="1" id="KW-0378">Hydrolase</keyword>
<dbReference type="Pfam" id="PF00383">
    <property type="entry name" value="dCMP_cyt_deam_1"/>
    <property type="match status" value="1"/>
</dbReference>
<feature type="domain" description="CMP/dCMP-type deaminase" evidence="2">
    <location>
        <begin position="324"/>
        <end position="511"/>
    </location>
</feature>
<dbReference type="Gene3D" id="3.40.140.10">
    <property type="entry name" value="Cytidine Deaminase, domain 2"/>
    <property type="match status" value="1"/>
</dbReference>
<dbReference type="RefSeq" id="WP_224163519.1">
    <property type="nucleotide sequence ID" value="NZ_JAIRBT010000029.1"/>
</dbReference>
<protein>
    <recommendedName>
        <fullName evidence="2">CMP/dCMP-type deaminase domain-containing protein</fullName>
    </recommendedName>
</protein>
<evidence type="ECO:0000313" key="3">
    <source>
        <dbReference type="EMBL" id="MBZ6067926.1"/>
    </source>
</evidence>
<evidence type="ECO:0000313" key="4">
    <source>
        <dbReference type="Proteomes" id="UP000774958"/>
    </source>
</evidence>
<reference evidence="3 4" key="1">
    <citation type="submission" date="2021-09" db="EMBL/GenBank/DDBJ databases">
        <title>Aeromonas schubertii isolated from Asian sea bass.</title>
        <authorList>
            <person name="Pinpimai K."/>
        </authorList>
    </citation>
    <scope>NUCLEOTIDE SEQUENCE [LARGE SCALE GENOMIC DNA]</scope>
    <source>
        <strain evidence="3 4">CHULA2021a</strain>
    </source>
</reference>
<dbReference type="PANTHER" id="PTHR11086:SF18">
    <property type="entry name" value="DEOXYCYTIDYLATE DEAMINASE"/>
    <property type="match status" value="1"/>
</dbReference>
<sequence length="548" mass="62336">MKSNEYLSSALEKLHSKNDDFIIFGMTGRTGSGCTYASEMLSKEKIEHSLFSGTQPQDNIQRKQRILLQHFNKNWQAFIHLKVTSILTQMLLDIDNEATIRDFLKGQDYIRNSDVDFIIDQLMFYKNEKTKCNTSKLYTEILPTITNKIKQSIEDVSFIKLYQLLGKNARRSGCVTDRKIKNGMFFTVAEKIKIALSNLREEDKKNRKNTYIVIDAIRNPLEASYFQERYSSFYLIAVSCSEATRSSRLKAKGLSQESIDNIDRNEYSSLDIDDERSFTDQDIQGCLQKADIYINSGDGSEVSIGNQLIKFVCLAQKPGIITPSAEERCMQIAYTAKLNSGCLSRKVGAVITKNNYSIKAVGWNDTPYGQVPCNLRSMGDLKNDTDQDAYSPFERNNSTFKERISTRSIKFQRAEQKGYNISFCFKSEYNSIKKDKNQVHTRSLHAEENAFLQLSKDGGTGIEGGFLFTTASPCELCAKKAYQLGIKRIFYIDPYPGISFEHILSAGRTDLQPHMKLFHGAIGRAFHNLYNPISSYKDELNALAEKDE</sequence>
<name>A0ABS7VG42_9GAMM</name>
<dbReference type="InterPro" id="IPR027417">
    <property type="entry name" value="P-loop_NTPase"/>
</dbReference>
<keyword evidence="4" id="KW-1185">Reference proteome</keyword>
<gene>
    <name evidence="3" type="ORF">LA374_17170</name>
</gene>
<organism evidence="3 4">
    <name type="scientific">Aeromonas schubertii</name>
    <dbReference type="NCBI Taxonomy" id="652"/>
    <lineage>
        <taxon>Bacteria</taxon>
        <taxon>Pseudomonadati</taxon>
        <taxon>Pseudomonadota</taxon>
        <taxon>Gammaproteobacteria</taxon>
        <taxon>Aeromonadales</taxon>
        <taxon>Aeromonadaceae</taxon>
        <taxon>Aeromonas</taxon>
    </lineage>
</organism>
<proteinExistence type="predicted"/>
<dbReference type="EMBL" id="JAIRBT010000029">
    <property type="protein sequence ID" value="MBZ6067926.1"/>
    <property type="molecule type" value="Genomic_DNA"/>
</dbReference>
<accession>A0ABS7VG42</accession>
<dbReference type="Gene3D" id="3.40.50.300">
    <property type="entry name" value="P-loop containing nucleotide triphosphate hydrolases"/>
    <property type="match status" value="1"/>
</dbReference>
<dbReference type="PROSITE" id="PS51747">
    <property type="entry name" value="CYT_DCMP_DEAMINASES_2"/>
    <property type="match status" value="1"/>
</dbReference>
<dbReference type="InterPro" id="IPR015517">
    <property type="entry name" value="dCMP_deaminase-rel"/>
</dbReference>
<dbReference type="PANTHER" id="PTHR11086">
    <property type="entry name" value="DEOXYCYTIDYLATE DEAMINASE-RELATED"/>
    <property type="match status" value="1"/>
</dbReference>
<evidence type="ECO:0000259" key="2">
    <source>
        <dbReference type="PROSITE" id="PS51747"/>
    </source>
</evidence>
<dbReference type="InterPro" id="IPR016193">
    <property type="entry name" value="Cytidine_deaminase-like"/>
</dbReference>
<dbReference type="Proteomes" id="UP000774958">
    <property type="component" value="Unassembled WGS sequence"/>
</dbReference>
<dbReference type="InterPro" id="IPR002125">
    <property type="entry name" value="CMP_dCMP_dom"/>
</dbReference>